<proteinExistence type="predicted"/>
<dbReference type="CDD" id="cd16021">
    <property type="entry name" value="ALP_like"/>
    <property type="match status" value="1"/>
</dbReference>
<sequence length="667" mass="79071">MVKYTLLTNESIDQTKQYKKSICNYNIIIVILAIFCIFEYLYLTISTNDNYDYKLFPMKQFSKSFIKDYINYNKSCTINNFDIWDKIIFDYMKPMTRFKNCKKEYKNEFYEYVDGRLNVKKDNITCLYSCKYPKDDFDITHGPFLKINNSLTIDCDVFIVKCYDQLNITIFEDAQFHIRKLENIPKEETPFLEKNFEKINKHKLYDVHVYILDSLSYYHASRALVKTKKYLIEKLNGVEMKYLNTVGDNSRPNAYGFLLNKQKADIIDIFSINETKKNDFGDKDSCYVPLDNTTFIQEYYRRMGYVTLNAEDFFHAGMFNWPNCVGFKKTPVHHSLRPLQVLLKNKDTSNIVKNVFEKKCYIKGFHLMDYMEEFLNKYENKLKMSLLWHTNLLHDSMSELFASDELFYDYFQRNEKHFNKSFNIFMGDHGFRLSSYQSTNMGRYEHRNPYFIITVPEELKSNKELMKNLNENSNKHISHFDVYATILDLLTNAPNDDFKFLNEQKKFPIVNDKIKGLSLLRPIKNDFRSCYEMYIPPQYCLCTPKFSLLPQDMVDIRKKLSDSFIKALNNKIVMGKLTDKCAEMKLDETETFMVKVAKSGNTGVVYKVDAVTTPGKAMYQALIDKNFKVIKDEITRINVYKDQAEVCEEKSNYRKYCYCKSLLNKNK</sequence>
<evidence type="ECO:0000313" key="3">
    <source>
        <dbReference type="WBParaSite" id="SSTP_0001028200.1"/>
    </source>
</evidence>
<dbReference type="WBParaSite" id="SSTP_0001028200.1">
    <property type="protein sequence ID" value="SSTP_0001028200.1"/>
    <property type="gene ID" value="SSTP_0001028200"/>
</dbReference>
<dbReference type="InterPro" id="IPR017850">
    <property type="entry name" value="Alkaline_phosphatase_core_sf"/>
</dbReference>
<organism evidence="3">
    <name type="scientific">Strongyloides stercoralis</name>
    <name type="common">Threadworm</name>
    <dbReference type="NCBI Taxonomy" id="6248"/>
    <lineage>
        <taxon>Eukaryota</taxon>
        <taxon>Metazoa</taxon>
        <taxon>Ecdysozoa</taxon>
        <taxon>Nematoda</taxon>
        <taxon>Chromadorea</taxon>
        <taxon>Rhabditida</taxon>
        <taxon>Tylenchina</taxon>
        <taxon>Panagrolaimomorpha</taxon>
        <taxon>Strongyloidoidea</taxon>
        <taxon>Strongyloididae</taxon>
        <taxon>Strongyloides</taxon>
    </lineage>
</organism>
<dbReference type="InterPro" id="IPR004245">
    <property type="entry name" value="DUF229"/>
</dbReference>
<dbReference type="GO" id="GO:0005615">
    <property type="term" value="C:extracellular space"/>
    <property type="evidence" value="ECO:0007669"/>
    <property type="project" value="TreeGrafter"/>
</dbReference>
<evidence type="ECO:0000313" key="4">
    <source>
        <dbReference type="WBParaSite" id="TCONS_00015874.p1"/>
    </source>
</evidence>
<dbReference type="Gene3D" id="3.40.720.10">
    <property type="entry name" value="Alkaline Phosphatase, subunit A"/>
    <property type="match status" value="1"/>
</dbReference>
<protein>
    <submittedName>
        <fullName evidence="4">Sulfatase N-terminal domain-containing protein</fullName>
    </submittedName>
    <submittedName>
        <fullName evidence="3">Sulfatase domain-containing protein</fullName>
    </submittedName>
</protein>
<dbReference type="AlphaFoldDB" id="A0A0K0ELD8"/>
<dbReference type="PANTHER" id="PTHR10974:SF75">
    <property type="entry name" value="SULFATASE DOMAIN-CONTAINING PROTEIN"/>
    <property type="match status" value="1"/>
</dbReference>
<dbReference type="PANTHER" id="PTHR10974">
    <property type="entry name" value="FI08016P-RELATED"/>
    <property type="match status" value="1"/>
</dbReference>
<feature type="transmembrane region" description="Helical" evidence="1">
    <location>
        <begin position="21"/>
        <end position="43"/>
    </location>
</feature>
<dbReference type="STRING" id="6248.A0A0K0ELD8"/>
<evidence type="ECO:0000256" key="1">
    <source>
        <dbReference type="SAM" id="Phobius"/>
    </source>
</evidence>
<dbReference type="Proteomes" id="UP000035681">
    <property type="component" value="Unplaced"/>
</dbReference>
<dbReference type="Pfam" id="PF02995">
    <property type="entry name" value="DUF229"/>
    <property type="match status" value="1"/>
</dbReference>
<name>A0A0K0ELD8_STRER</name>
<dbReference type="SUPFAM" id="SSF53649">
    <property type="entry name" value="Alkaline phosphatase-like"/>
    <property type="match status" value="1"/>
</dbReference>
<evidence type="ECO:0000313" key="2">
    <source>
        <dbReference type="Proteomes" id="UP000035681"/>
    </source>
</evidence>
<keyword evidence="1" id="KW-0812">Transmembrane</keyword>
<keyword evidence="1" id="KW-0472">Membrane</keyword>
<keyword evidence="2" id="KW-1185">Reference proteome</keyword>
<keyword evidence="1" id="KW-1133">Transmembrane helix</keyword>
<reference evidence="3" key="1">
    <citation type="submission" date="2015-08" db="UniProtKB">
        <authorList>
            <consortium name="WormBaseParasite"/>
        </authorList>
    </citation>
    <scope>IDENTIFICATION</scope>
</reference>
<dbReference type="WBParaSite" id="TCONS_00015874.p1">
    <property type="protein sequence ID" value="TCONS_00015874.p1"/>
    <property type="gene ID" value="XLOC_010633"/>
</dbReference>
<accession>A0A0K0ELD8</accession>